<dbReference type="EMBL" id="LR862143">
    <property type="protein sequence ID" value="CAD1823756.1"/>
    <property type="molecule type" value="Genomic_DNA"/>
</dbReference>
<dbReference type="AlphaFoldDB" id="A0A6V7NZD4"/>
<gene>
    <name evidence="1" type="ORF">CB5_LOCUS6967</name>
</gene>
<proteinExistence type="predicted"/>
<organism evidence="1">
    <name type="scientific">Ananas comosus var. bracteatus</name>
    <name type="common">red pineapple</name>
    <dbReference type="NCBI Taxonomy" id="296719"/>
    <lineage>
        <taxon>Eukaryota</taxon>
        <taxon>Viridiplantae</taxon>
        <taxon>Streptophyta</taxon>
        <taxon>Embryophyta</taxon>
        <taxon>Tracheophyta</taxon>
        <taxon>Spermatophyta</taxon>
        <taxon>Magnoliopsida</taxon>
        <taxon>Liliopsida</taxon>
        <taxon>Poales</taxon>
        <taxon>Bromeliaceae</taxon>
        <taxon>Bromelioideae</taxon>
        <taxon>Ananas</taxon>
    </lineage>
</organism>
<sequence length="223" mass="25174">MKHNLSGRLVDSSRECRDKPESRWRQIDVKRTPWDARAAFSEEICKMADFPAGCTGTASEVYRSIGLLRDLARWIRDFERNPRSPYFRFLVKLGVSSIARIGRFQSTQQVVSQLRGVFRCLELACEVGYIGFTPKFLLVDISTEIRYILGWVAPTSATSESVFVLSRWCRLCQLYLLSTDQLEWIEPDSRNGAGTSVFTVRGRPQVPAAAPSVDQDRGNGVAS</sequence>
<accession>A0A6V7NZD4</accession>
<protein>
    <submittedName>
        <fullName evidence="1">Uncharacterized protein</fullName>
    </submittedName>
</protein>
<evidence type="ECO:0000313" key="1">
    <source>
        <dbReference type="EMBL" id="CAD1823756.1"/>
    </source>
</evidence>
<name>A0A6V7NZD4_ANACO</name>
<reference evidence="1" key="1">
    <citation type="submission" date="2020-07" db="EMBL/GenBank/DDBJ databases">
        <authorList>
            <person name="Lin J."/>
        </authorList>
    </citation>
    <scope>NUCLEOTIDE SEQUENCE</scope>
</reference>